<dbReference type="PANTHER" id="PTHR11264">
    <property type="entry name" value="URACIL-DNA GLYCOSYLASE"/>
    <property type="match status" value="1"/>
</dbReference>
<dbReference type="SMART" id="SM00987">
    <property type="entry name" value="UreE_C"/>
    <property type="match status" value="1"/>
</dbReference>
<evidence type="ECO:0000256" key="3">
    <source>
        <dbReference type="ARBA" id="ARBA00008184"/>
    </source>
</evidence>
<evidence type="ECO:0000256" key="10">
    <source>
        <dbReference type="RuleBase" id="RU003780"/>
    </source>
</evidence>
<dbReference type="GO" id="GO:0097510">
    <property type="term" value="P:base-excision repair, AP site formation via deaminated base removal"/>
    <property type="evidence" value="ECO:0007669"/>
    <property type="project" value="TreeGrafter"/>
</dbReference>
<comment type="function">
    <text evidence="2 7 10">Excises uracil residues from the DNA which can arise as a result of misincorporation of dUMP residues by DNA polymerase or due to deamination of cytosine.</text>
</comment>
<dbReference type="GO" id="GO:0005737">
    <property type="term" value="C:cytoplasm"/>
    <property type="evidence" value="ECO:0007669"/>
    <property type="project" value="UniProtKB-SubCell"/>
</dbReference>
<dbReference type="CDD" id="cd10027">
    <property type="entry name" value="UDG-F1-like"/>
    <property type="match status" value="1"/>
</dbReference>
<name>A0A0R2QFS6_9ACTN</name>
<dbReference type="NCBIfam" id="NF003588">
    <property type="entry name" value="PRK05254.1-1"/>
    <property type="match status" value="1"/>
</dbReference>
<evidence type="ECO:0000259" key="11">
    <source>
        <dbReference type="SMART" id="SM00986"/>
    </source>
</evidence>
<evidence type="ECO:0000256" key="6">
    <source>
        <dbReference type="ARBA" id="ARBA00023204"/>
    </source>
</evidence>
<accession>A0A0R2QFS6</accession>
<evidence type="ECO:0000256" key="4">
    <source>
        <dbReference type="ARBA" id="ARBA00022763"/>
    </source>
</evidence>
<dbReference type="InterPro" id="IPR002043">
    <property type="entry name" value="UDG_fam1"/>
</dbReference>
<comment type="subcellular location">
    <subcellularLocation>
        <location evidence="7">Cytoplasm</location>
    </subcellularLocation>
</comment>
<evidence type="ECO:0000256" key="7">
    <source>
        <dbReference type="HAMAP-Rule" id="MF_00148"/>
    </source>
</evidence>
<feature type="active site" description="Proton acceptor" evidence="7 9">
    <location>
        <position position="65"/>
    </location>
</feature>
<keyword evidence="5 7" id="KW-0378">Hydrolase</keyword>
<dbReference type="InterPro" id="IPR005122">
    <property type="entry name" value="Uracil-DNA_glycosylase-like"/>
</dbReference>
<dbReference type="NCBIfam" id="NF003592">
    <property type="entry name" value="PRK05254.1-5"/>
    <property type="match status" value="1"/>
</dbReference>
<dbReference type="EMBL" id="LIBJ01000040">
    <property type="protein sequence ID" value="KRO49108.1"/>
    <property type="molecule type" value="Genomic_DNA"/>
</dbReference>
<dbReference type="Gene3D" id="3.40.470.10">
    <property type="entry name" value="Uracil-DNA glycosylase-like domain"/>
    <property type="match status" value="1"/>
</dbReference>
<gene>
    <name evidence="7" type="primary">ung</name>
    <name evidence="12" type="ORF">ABR75_00255</name>
</gene>
<dbReference type="HAMAP" id="MF_00148">
    <property type="entry name" value="UDG"/>
    <property type="match status" value="1"/>
</dbReference>
<dbReference type="EC" id="3.2.2.27" evidence="7 8"/>
<comment type="catalytic activity">
    <reaction evidence="1 7 10">
        <text>Hydrolyzes single-stranded DNA or mismatched double-stranded DNA and polynucleotides, releasing free uracil.</text>
        <dbReference type="EC" id="3.2.2.27"/>
    </reaction>
</comment>
<dbReference type="NCBIfam" id="NF003591">
    <property type="entry name" value="PRK05254.1-4"/>
    <property type="match status" value="1"/>
</dbReference>
<proteinExistence type="inferred from homology"/>
<dbReference type="SMART" id="SM00986">
    <property type="entry name" value="UDG"/>
    <property type="match status" value="1"/>
</dbReference>
<comment type="caution">
    <text evidence="12">The sequence shown here is derived from an EMBL/GenBank/DDBJ whole genome shotgun (WGS) entry which is preliminary data.</text>
</comment>
<evidence type="ECO:0000256" key="5">
    <source>
        <dbReference type="ARBA" id="ARBA00022801"/>
    </source>
</evidence>
<feature type="domain" description="Uracil-DNA glycosylase-like" evidence="11">
    <location>
        <begin position="50"/>
        <end position="210"/>
    </location>
</feature>
<keyword evidence="6 7" id="KW-0234">DNA repair</keyword>
<comment type="similarity">
    <text evidence="3 7 10">Belongs to the uracil-DNA glycosylase (UDG) superfamily. UNG family.</text>
</comment>
<dbReference type="NCBIfam" id="NF003589">
    <property type="entry name" value="PRK05254.1-2"/>
    <property type="match status" value="1"/>
</dbReference>
<dbReference type="FunFam" id="3.40.470.10:FF:000001">
    <property type="entry name" value="Uracil-DNA glycosylase"/>
    <property type="match status" value="1"/>
</dbReference>
<evidence type="ECO:0000313" key="13">
    <source>
        <dbReference type="Proteomes" id="UP000051017"/>
    </source>
</evidence>
<dbReference type="InterPro" id="IPR036895">
    <property type="entry name" value="Uracil-DNA_glycosylase-like_sf"/>
</dbReference>
<dbReference type="Proteomes" id="UP000051017">
    <property type="component" value="Unassembled WGS sequence"/>
</dbReference>
<dbReference type="PROSITE" id="PS00130">
    <property type="entry name" value="U_DNA_GLYCOSYLASE"/>
    <property type="match status" value="1"/>
</dbReference>
<dbReference type="AlphaFoldDB" id="A0A0R2QFS6"/>
<dbReference type="PANTHER" id="PTHR11264:SF0">
    <property type="entry name" value="URACIL-DNA GLYCOSYLASE"/>
    <property type="match status" value="1"/>
</dbReference>
<dbReference type="SUPFAM" id="SSF52141">
    <property type="entry name" value="Uracil-DNA glycosylase-like"/>
    <property type="match status" value="1"/>
</dbReference>
<keyword evidence="4 7" id="KW-0227">DNA damage</keyword>
<evidence type="ECO:0000256" key="8">
    <source>
        <dbReference type="NCBIfam" id="TIGR00628"/>
    </source>
</evidence>
<dbReference type="NCBIfam" id="TIGR00628">
    <property type="entry name" value="ung"/>
    <property type="match status" value="1"/>
</dbReference>
<dbReference type="Pfam" id="PF03167">
    <property type="entry name" value="UDG"/>
    <property type="match status" value="1"/>
</dbReference>
<evidence type="ECO:0000256" key="2">
    <source>
        <dbReference type="ARBA" id="ARBA00002631"/>
    </source>
</evidence>
<reference evidence="12 13" key="1">
    <citation type="submission" date="2015-10" db="EMBL/GenBank/DDBJ databases">
        <title>Metagenome-Assembled Genomes uncover a global brackish microbiome.</title>
        <authorList>
            <person name="Hugerth L.W."/>
            <person name="Larsson J."/>
            <person name="Alneberg J."/>
            <person name="Lindh M.V."/>
            <person name="Legrand C."/>
            <person name="Pinhassi J."/>
            <person name="Andersson A.F."/>
        </authorList>
    </citation>
    <scope>NUCLEOTIDE SEQUENCE [LARGE SCALE GENOMIC DNA]</scope>
    <source>
        <strain evidence="12">BACL6 MAG-120924-bin43</strain>
    </source>
</reference>
<keyword evidence="7" id="KW-0963">Cytoplasm</keyword>
<evidence type="ECO:0000313" key="12">
    <source>
        <dbReference type="EMBL" id="KRO49108.1"/>
    </source>
</evidence>
<sequence>MSDQLPPSWHDLLAHEISKPYWSSLQDFVAAERQVANVYPPLDATFRAFALTAPLDVRVVILGQDPYHSQNQANGLCFSVTNGVKIPPSLRNIYKELQADCGIEPSSSGDLTSWARQGVLLLNATLTVRQDGAGTHQGHGWEVFTDAVVHTLGSLKSPIVFVLWGAFARNKKSLITQLQHTIIESAHPSPLSAHNGFFRSKPFSQINQALRANGSDPIDWHIPNQ</sequence>
<organism evidence="12 13">
    <name type="scientific">Acidimicrobiia bacterium BACL6 MAG-120924-bin43</name>
    <dbReference type="NCBI Taxonomy" id="1655583"/>
    <lineage>
        <taxon>Bacteria</taxon>
        <taxon>Bacillati</taxon>
        <taxon>Actinomycetota</taxon>
        <taxon>Acidimicrobiia</taxon>
        <taxon>acIV cluster</taxon>
    </lineage>
</organism>
<protein>
    <recommendedName>
        <fullName evidence="7 8">Uracil-DNA glycosylase</fullName>
        <shortName evidence="7">UDG</shortName>
        <ecNumber evidence="7 8">3.2.2.27</ecNumber>
    </recommendedName>
</protein>
<dbReference type="GO" id="GO:0004844">
    <property type="term" value="F:uracil DNA N-glycosylase activity"/>
    <property type="evidence" value="ECO:0007669"/>
    <property type="project" value="UniProtKB-UniRule"/>
</dbReference>
<evidence type="ECO:0000256" key="1">
    <source>
        <dbReference type="ARBA" id="ARBA00001400"/>
    </source>
</evidence>
<dbReference type="InterPro" id="IPR018085">
    <property type="entry name" value="Ura-DNA_Glyclase_AS"/>
</dbReference>
<evidence type="ECO:0000256" key="9">
    <source>
        <dbReference type="PROSITE-ProRule" id="PRU10072"/>
    </source>
</evidence>